<protein>
    <submittedName>
        <fullName evidence="1">Uncharacterized protein</fullName>
    </submittedName>
</protein>
<dbReference type="KEGG" id="vg:65131171"/>
<reference evidence="1 2" key="1">
    <citation type="submission" date="2020-07" db="EMBL/GenBank/DDBJ databases">
        <title>Taxonomic proposal: Crassvirales, a new order of highly abundant and diverse bacterial viruses.</title>
        <authorList>
            <person name="Shkoporov A.N."/>
            <person name="Stockdale S.R."/>
            <person name="Guerin E."/>
            <person name="Ross R.P."/>
            <person name="Hill C."/>
        </authorList>
    </citation>
    <scope>NUCLEOTIDE SEQUENCE [LARGE SCALE GENOMIC DNA]</scope>
</reference>
<organism evidence="1 2">
    <name type="scientific">uncultured phage cr6_1</name>
    <dbReference type="NCBI Taxonomy" id="2772085"/>
    <lineage>
        <taxon>Viruses</taxon>
        <taxon>Duplodnaviria</taxon>
        <taxon>Heunggongvirae</taxon>
        <taxon>Uroviricota</taxon>
        <taxon>Caudoviricetes</taxon>
        <taxon>Crassvirales</taxon>
        <taxon>Suoliviridae</taxon>
        <taxon>Bearivirinae</taxon>
        <taxon>Afonbuvirus</taxon>
        <taxon>Afonbuvirus faecalis</taxon>
    </lineage>
</organism>
<dbReference type="EMBL" id="MT774401">
    <property type="protein sequence ID" value="QOR57239.1"/>
    <property type="molecule type" value="Genomic_DNA"/>
</dbReference>
<dbReference type="GeneID" id="65131171"/>
<keyword evidence="2" id="KW-1185">Reference proteome</keyword>
<dbReference type="Proteomes" id="UP000593734">
    <property type="component" value="Segment"/>
</dbReference>
<name>A0A7M1RU60_9CAUD</name>
<proteinExistence type="predicted"/>
<accession>A0A7M1RU60</accession>
<dbReference type="RefSeq" id="YP_010112691.1">
    <property type="nucleotide sequence ID" value="NC_055894.1"/>
</dbReference>
<sequence>MNQDTRNKKNAKYQQNLQKRYGLTKSSDYKSMCSKGISLSENIKSMTKEFVTTRRHDKIVSREVYTYKWTPEATNARKEYHEIKKGIASIPKKPTQVSDKKDKKQLLEERPYSGYHKELVQNLYGSNKAERIAKQQAYKAAHEEKIKKVAKQLAEFKMSKKLQYLEQRPYKVVIATTNDKEFKTSYSNLPIEQLTEVVTKLNTKLSDKYSNYESITIVDRATLEKKCFAKHLPEIKQAALSDRLLAGLSIKNPASWGIQLVGKRRVQGGILERL</sequence>
<evidence type="ECO:0000313" key="1">
    <source>
        <dbReference type="EMBL" id="QOR57239.1"/>
    </source>
</evidence>
<evidence type="ECO:0000313" key="2">
    <source>
        <dbReference type="Proteomes" id="UP000593734"/>
    </source>
</evidence>